<dbReference type="EMBL" id="WNWR01000215">
    <property type="protein sequence ID" value="KAE9988337.1"/>
    <property type="molecule type" value="Genomic_DNA"/>
</dbReference>
<dbReference type="AlphaFoldDB" id="A0A8H3VE61"/>
<dbReference type="EMBL" id="WNWS01000475">
    <property type="protein sequence ID" value="KAE9967103.1"/>
    <property type="molecule type" value="Genomic_DNA"/>
</dbReference>
<sequence>MAQLITTITIIITPKQEDDFKPTSCSFQLSAPKPQAAAARVVLGDRGVGMTSSDVEEAEITGANAGDGLAVAIQPQTAEVLVTIVSADGTPQAPTTQSCTIDCSAVALEYWQA</sequence>
<comment type="caution">
    <text evidence="2">The sequence shown here is derived from an EMBL/GenBank/DDBJ whole genome shotgun (WGS) entry which is preliminary data.</text>
</comment>
<evidence type="ECO:0000313" key="3">
    <source>
        <dbReference type="Proteomes" id="UP000447873"/>
    </source>
</evidence>
<name>A0A8H3VE61_VENIN</name>
<keyword evidence="4" id="KW-1185">Reference proteome</keyword>
<dbReference type="Proteomes" id="UP000490939">
    <property type="component" value="Unassembled WGS sequence"/>
</dbReference>
<proteinExistence type="predicted"/>
<dbReference type="Proteomes" id="UP000447873">
    <property type="component" value="Unassembled WGS sequence"/>
</dbReference>
<reference evidence="2 4" key="1">
    <citation type="submission" date="2019-07" db="EMBL/GenBank/DDBJ databases">
        <title>Venturia inaequalis Genome Resource.</title>
        <authorList>
            <person name="Lichtner F.J."/>
        </authorList>
    </citation>
    <scope>NUCLEOTIDE SEQUENCE [LARGE SCALE GENOMIC DNA]</scope>
    <source>
        <strain evidence="1 3">120213</strain>
        <strain evidence="2 4">DMI_063113</strain>
    </source>
</reference>
<evidence type="ECO:0000313" key="4">
    <source>
        <dbReference type="Proteomes" id="UP000490939"/>
    </source>
</evidence>
<gene>
    <name evidence="2" type="ORF">EG327_003406</name>
    <name evidence="1" type="ORF">EG328_008411</name>
</gene>
<protein>
    <submittedName>
        <fullName evidence="2">Uncharacterized protein</fullName>
    </submittedName>
</protein>
<evidence type="ECO:0000313" key="1">
    <source>
        <dbReference type="EMBL" id="KAE9967103.1"/>
    </source>
</evidence>
<organism evidence="2 4">
    <name type="scientific">Venturia inaequalis</name>
    <name type="common">Apple scab fungus</name>
    <dbReference type="NCBI Taxonomy" id="5025"/>
    <lineage>
        <taxon>Eukaryota</taxon>
        <taxon>Fungi</taxon>
        <taxon>Dikarya</taxon>
        <taxon>Ascomycota</taxon>
        <taxon>Pezizomycotina</taxon>
        <taxon>Dothideomycetes</taxon>
        <taxon>Pleosporomycetidae</taxon>
        <taxon>Venturiales</taxon>
        <taxon>Venturiaceae</taxon>
        <taxon>Venturia</taxon>
    </lineage>
</organism>
<accession>A0A8H3VE61</accession>
<evidence type="ECO:0000313" key="2">
    <source>
        <dbReference type="EMBL" id="KAE9988337.1"/>
    </source>
</evidence>